<dbReference type="EMBL" id="CM018047">
    <property type="protein sequence ID" value="KAA8522980.1"/>
    <property type="molecule type" value="Genomic_DNA"/>
</dbReference>
<dbReference type="AlphaFoldDB" id="A0A5J4ZXE4"/>
<evidence type="ECO:0008006" key="4">
    <source>
        <dbReference type="Google" id="ProtNLM"/>
    </source>
</evidence>
<name>A0A5J4ZXE4_9ASTE</name>
<dbReference type="Proteomes" id="UP000325577">
    <property type="component" value="Linkage Group LG4"/>
</dbReference>
<feature type="region of interest" description="Disordered" evidence="1">
    <location>
        <begin position="66"/>
        <end position="90"/>
    </location>
</feature>
<dbReference type="PANTHER" id="PTHR47242">
    <property type="entry name" value="TRAF-LIKE FAMILY PROTEIN"/>
    <property type="match status" value="1"/>
</dbReference>
<sequence length="90" mass="9980">MAEGKEFIGSASVQCIHTHEVSLKEEMTKHAPLYGVGLEDLSLKELETLSKIHEDGLKDIHALQQQKHNLGANPPMSPNTFSNSHRHALQ</sequence>
<accession>A0A5J4ZXE4</accession>
<evidence type="ECO:0000313" key="3">
    <source>
        <dbReference type="Proteomes" id="UP000325577"/>
    </source>
</evidence>
<protein>
    <recommendedName>
        <fullName evidence="4">K-box domain-containing protein</fullName>
    </recommendedName>
</protein>
<proteinExistence type="predicted"/>
<dbReference type="PANTHER" id="PTHR47242:SF1">
    <property type="entry name" value="TRAF-LIKE FAMILY PROTEIN"/>
    <property type="match status" value="1"/>
</dbReference>
<evidence type="ECO:0000313" key="2">
    <source>
        <dbReference type="EMBL" id="KAA8522980.1"/>
    </source>
</evidence>
<reference evidence="2 3" key="1">
    <citation type="submission" date="2019-09" db="EMBL/GenBank/DDBJ databases">
        <title>A chromosome-level genome assembly of the Chinese tupelo Nyssa sinensis.</title>
        <authorList>
            <person name="Yang X."/>
            <person name="Kang M."/>
            <person name="Yang Y."/>
            <person name="Xiong H."/>
            <person name="Wang M."/>
            <person name="Zhang Z."/>
            <person name="Wang Z."/>
            <person name="Wu H."/>
            <person name="Ma T."/>
            <person name="Liu J."/>
            <person name="Xi Z."/>
        </authorList>
    </citation>
    <scope>NUCLEOTIDE SEQUENCE [LARGE SCALE GENOMIC DNA]</scope>
    <source>
        <strain evidence="2">J267</strain>
        <tissue evidence="2">Leaf</tissue>
    </source>
</reference>
<evidence type="ECO:0000256" key="1">
    <source>
        <dbReference type="SAM" id="MobiDB-lite"/>
    </source>
</evidence>
<keyword evidence="3" id="KW-1185">Reference proteome</keyword>
<organism evidence="2 3">
    <name type="scientific">Nyssa sinensis</name>
    <dbReference type="NCBI Taxonomy" id="561372"/>
    <lineage>
        <taxon>Eukaryota</taxon>
        <taxon>Viridiplantae</taxon>
        <taxon>Streptophyta</taxon>
        <taxon>Embryophyta</taxon>
        <taxon>Tracheophyta</taxon>
        <taxon>Spermatophyta</taxon>
        <taxon>Magnoliopsida</taxon>
        <taxon>eudicotyledons</taxon>
        <taxon>Gunneridae</taxon>
        <taxon>Pentapetalae</taxon>
        <taxon>asterids</taxon>
        <taxon>Cornales</taxon>
        <taxon>Nyssaceae</taxon>
        <taxon>Nyssa</taxon>
    </lineage>
</organism>
<gene>
    <name evidence="2" type="ORF">F0562_009403</name>
</gene>
<dbReference type="OrthoDB" id="1724494at2759"/>